<organism evidence="2 3">
    <name type="scientific">Stagnimonas aquatica</name>
    <dbReference type="NCBI Taxonomy" id="2689987"/>
    <lineage>
        <taxon>Bacteria</taxon>
        <taxon>Pseudomonadati</taxon>
        <taxon>Pseudomonadota</taxon>
        <taxon>Gammaproteobacteria</taxon>
        <taxon>Nevskiales</taxon>
        <taxon>Nevskiaceae</taxon>
        <taxon>Stagnimonas</taxon>
    </lineage>
</organism>
<dbReference type="InterPro" id="IPR000073">
    <property type="entry name" value="AB_hydrolase_1"/>
</dbReference>
<dbReference type="PANTHER" id="PTHR43433:SF5">
    <property type="entry name" value="AB HYDROLASE-1 DOMAIN-CONTAINING PROTEIN"/>
    <property type="match status" value="1"/>
</dbReference>
<dbReference type="InterPro" id="IPR050471">
    <property type="entry name" value="AB_hydrolase"/>
</dbReference>
<dbReference type="EMBL" id="RJVO01000002">
    <property type="protein sequence ID" value="ROH91796.1"/>
    <property type="molecule type" value="Genomic_DNA"/>
</dbReference>
<feature type="domain" description="AB hydrolase-1" evidence="1">
    <location>
        <begin position="39"/>
        <end position="275"/>
    </location>
</feature>
<dbReference type="Proteomes" id="UP000282106">
    <property type="component" value="Unassembled WGS sequence"/>
</dbReference>
<reference evidence="2 3" key="1">
    <citation type="submission" date="2018-10" db="EMBL/GenBank/DDBJ databases">
        <authorList>
            <person name="Chen W.-M."/>
        </authorList>
    </citation>
    <scope>NUCLEOTIDE SEQUENCE [LARGE SCALE GENOMIC DNA]</scope>
    <source>
        <strain evidence="2 3">THS-13</strain>
    </source>
</reference>
<proteinExistence type="predicted"/>
<dbReference type="GO" id="GO:0046503">
    <property type="term" value="P:glycerolipid catabolic process"/>
    <property type="evidence" value="ECO:0007669"/>
    <property type="project" value="TreeGrafter"/>
</dbReference>
<dbReference type="Gene3D" id="3.40.50.1820">
    <property type="entry name" value="alpha/beta hydrolase"/>
    <property type="match status" value="1"/>
</dbReference>
<evidence type="ECO:0000259" key="1">
    <source>
        <dbReference type="Pfam" id="PF00561"/>
    </source>
</evidence>
<dbReference type="InParanoid" id="A0A3N0VGC4"/>
<dbReference type="PANTHER" id="PTHR43433">
    <property type="entry name" value="HYDROLASE, ALPHA/BETA FOLD FAMILY PROTEIN"/>
    <property type="match status" value="1"/>
</dbReference>
<dbReference type="AlphaFoldDB" id="A0A3N0VGC4"/>
<keyword evidence="3" id="KW-1185">Reference proteome</keyword>
<dbReference type="GO" id="GO:0004806">
    <property type="term" value="F:triacylglycerol lipase activity"/>
    <property type="evidence" value="ECO:0007669"/>
    <property type="project" value="TreeGrafter"/>
</dbReference>
<dbReference type="Pfam" id="PF00561">
    <property type="entry name" value="Abhydrolase_1"/>
    <property type="match status" value="1"/>
</dbReference>
<gene>
    <name evidence="2" type="ORF">ED208_05275</name>
</gene>
<keyword evidence="2" id="KW-0378">Hydrolase</keyword>
<accession>A0A3N0VGC4</accession>
<dbReference type="SUPFAM" id="SSF53474">
    <property type="entry name" value="alpha/beta-Hydrolases"/>
    <property type="match status" value="1"/>
</dbReference>
<evidence type="ECO:0000313" key="2">
    <source>
        <dbReference type="EMBL" id="ROH91796.1"/>
    </source>
</evidence>
<name>A0A3N0VGC4_9GAMM</name>
<dbReference type="RefSeq" id="WP_123210840.1">
    <property type="nucleotide sequence ID" value="NZ_RJVO01000002.1"/>
</dbReference>
<comment type="caution">
    <text evidence="2">The sequence shown here is derived from an EMBL/GenBank/DDBJ whole genome shotgun (WGS) entry which is preliminary data.</text>
</comment>
<protein>
    <submittedName>
        <fullName evidence="2">Alpha/beta fold hydrolase</fullName>
    </submittedName>
</protein>
<sequence length="303" mass="33191">MPRVTANGIEIEYESLGPDQAPVALLIMGLGCQLIHWPDALCEQLLAAGYRVVRFDNRDVGLSSRMEQAGMPKLLRAGIAARLRLPLRAPYGLEDLAADALGLMDALGIAQAHVVGLSMGGMIAQLLAARHPQRLRSLTLWMTNSGHPGLPQPHWRLQLRMIRRPEGRDRAALVRHGVQTWQLIGSPGYPTPVEHLQAQVERYIDRAHYPRGTARQTAAILAARHRRQLLRQLPMPVQIIHGEADPLVPVAAAYDLAKQVPDATLHVIPGMGHDIPPVLVPKLVGLLVEHFDKVEALASSRAA</sequence>
<evidence type="ECO:0000313" key="3">
    <source>
        <dbReference type="Proteomes" id="UP000282106"/>
    </source>
</evidence>
<dbReference type="PROSITE" id="PS51257">
    <property type="entry name" value="PROKAR_LIPOPROTEIN"/>
    <property type="match status" value="1"/>
</dbReference>
<dbReference type="InterPro" id="IPR029058">
    <property type="entry name" value="AB_hydrolase_fold"/>
</dbReference>